<dbReference type="VEuPathDB" id="MicrosporidiaDB:ECANGB1_1720"/>
<reference evidence="2 3" key="1">
    <citation type="journal article" date="2017" name="Environ. Microbiol.">
        <title>Decay of the glycolytic pathway and adaptation to intranuclear parasitism within Enterocytozoonidae microsporidia.</title>
        <authorList>
            <person name="Wiredu Boakye D."/>
            <person name="Jaroenlak P."/>
            <person name="Prachumwat A."/>
            <person name="Williams T.A."/>
            <person name="Bateman K.S."/>
            <person name="Itsathitphaisarn O."/>
            <person name="Sritunyalucksana K."/>
            <person name="Paszkiewicz K.H."/>
            <person name="Moore K.A."/>
            <person name="Stentiford G.D."/>
            <person name="Williams B.A."/>
        </authorList>
    </citation>
    <scope>NUCLEOTIDE SEQUENCE [LARGE SCALE GENOMIC DNA]</scope>
    <source>
        <strain evidence="2 3">GB1</strain>
    </source>
</reference>
<dbReference type="AlphaFoldDB" id="A0A1Y1SA22"/>
<evidence type="ECO:0000313" key="2">
    <source>
        <dbReference type="EMBL" id="ORD95040.1"/>
    </source>
</evidence>
<keyword evidence="3" id="KW-1185">Reference proteome</keyword>
<dbReference type="EMBL" id="LWDP01000005">
    <property type="protein sequence ID" value="ORD95040.1"/>
    <property type="molecule type" value="Genomic_DNA"/>
</dbReference>
<protein>
    <recommendedName>
        <fullName evidence="1">Lunapark zinc ribbon domain-containing protein</fullName>
    </recommendedName>
</protein>
<gene>
    <name evidence="2" type="ORF">ECANGB1_1720</name>
</gene>
<dbReference type="InterPro" id="IPR019273">
    <property type="entry name" value="Lunapark_Znf"/>
</dbReference>
<evidence type="ECO:0000313" key="3">
    <source>
        <dbReference type="Proteomes" id="UP000192639"/>
    </source>
</evidence>
<dbReference type="OrthoDB" id="1725934at2759"/>
<proteinExistence type="predicted"/>
<dbReference type="Proteomes" id="UP000192639">
    <property type="component" value="Unassembled WGS sequence"/>
</dbReference>
<organism evidence="2 3">
    <name type="scientific">Enterospora canceri</name>
    <dbReference type="NCBI Taxonomy" id="1081671"/>
    <lineage>
        <taxon>Eukaryota</taxon>
        <taxon>Fungi</taxon>
        <taxon>Fungi incertae sedis</taxon>
        <taxon>Microsporidia</taxon>
        <taxon>Enterocytozoonidae</taxon>
        <taxon>Enterospora</taxon>
    </lineage>
</organism>
<dbReference type="Pfam" id="PF10058">
    <property type="entry name" value="Zn_ribbon_10"/>
    <property type="match status" value="1"/>
</dbReference>
<feature type="domain" description="Lunapark zinc ribbon" evidence="1">
    <location>
        <begin position="59"/>
        <end position="106"/>
    </location>
</feature>
<accession>A0A1Y1SA22</accession>
<evidence type="ECO:0000259" key="1">
    <source>
        <dbReference type="Pfam" id="PF10058"/>
    </source>
</evidence>
<sequence>MAEYKLKKLREEQKNCVKYAKEDVNFAKTRRLIEKYEDEKMKEAFFKTVVKRKHTNASKLADFILANDPNKMNALICKFCGQHNGLVDPRNPDITHFYCYDCKKRNDRVGIEEMKDEDTLFEEKMEEALTKEAD</sequence>
<comment type="caution">
    <text evidence="2">The sequence shown here is derived from an EMBL/GenBank/DDBJ whole genome shotgun (WGS) entry which is preliminary data.</text>
</comment>
<name>A0A1Y1SA22_9MICR</name>